<dbReference type="RefSeq" id="WP_157860773.1">
    <property type="nucleotide sequence ID" value="NZ_CP162551.1"/>
</dbReference>
<organism evidence="2">
    <name type="scientific">Alkalihalophilus sp. As8PL</name>
    <dbReference type="NCBI Taxonomy" id="3237103"/>
    <lineage>
        <taxon>Bacteria</taxon>
        <taxon>Bacillati</taxon>
        <taxon>Bacillota</taxon>
        <taxon>Bacilli</taxon>
        <taxon>Bacillales</taxon>
        <taxon>Bacillaceae</taxon>
        <taxon>Alkalihalophilus</taxon>
    </lineage>
</organism>
<evidence type="ECO:0000256" key="1">
    <source>
        <dbReference type="SAM" id="MobiDB-lite"/>
    </source>
</evidence>
<accession>A0AB39BTG7</accession>
<sequence length="52" mass="6236">MNYPVAHLEQKQLQHIRQLEQDLGVVLIAYHPEQEQGKPPEQINQHRDLDYF</sequence>
<dbReference type="EMBL" id="CP162551">
    <property type="protein sequence ID" value="XDI37300.1"/>
    <property type="molecule type" value="Genomic_DNA"/>
</dbReference>
<feature type="region of interest" description="Disordered" evidence="1">
    <location>
        <begin position="32"/>
        <end position="52"/>
    </location>
</feature>
<reference evidence="2" key="1">
    <citation type="submission" date="2024-07" db="EMBL/GenBank/DDBJ databases">
        <title>Identification and characteristics of an arsenic-resistant bacterial isolate, which belongs to a novel species.</title>
        <authorList>
            <person name="Juszczyk A."/>
            <person name="Kowalczyk A."/>
            <person name="Was K."/>
            <person name="Kosowicz W."/>
            <person name="Budzyn A."/>
            <person name="Latowski D."/>
        </authorList>
    </citation>
    <scope>NUCLEOTIDE SEQUENCE</scope>
    <source>
        <strain evidence="2">As8PL</strain>
    </source>
</reference>
<dbReference type="AlphaFoldDB" id="A0AB39BTG7"/>
<proteinExistence type="predicted"/>
<name>A0AB39BTG7_9BACI</name>
<protein>
    <submittedName>
        <fullName evidence="2">Uncharacterized protein</fullName>
    </submittedName>
</protein>
<gene>
    <name evidence="2" type="ORF">AB3N04_02995</name>
</gene>
<evidence type="ECO:0000313" key="2">
    <source>
        <dbReference type="EMBL" id="XDI37300.1"/>
    </source>
</evidence>